<comment type="caution">
    <text evidence="3">The sequence shown here is derived from an EMBL/GenBank/DDBJ whole genome shotgun (WGS) entry which is preliminary data.</text>
</comment>
<dbReference type="SUPFAM" id="SSF51197">
    <property type="entry name" value="Clavaminate synthase-like"/>
    <property type="match status" value="1"/>
</dbReference>
<feature type="compositionally biased region" description="Basic residues" evidence="1">
    <location>
        <begin position="200"/>
        <end position="215"/>
    </location>
</feature>
<keyword evidence="4" id="KW-1185">Reference proteome</keyword>
<dbReference type="PANTHER" id="PTHR48253:SF2">
    <property type="entry name" value="ISOPENICILLIN N SYNTHASE-LIKE FE(2+) 2OG DIOXYGENASE DOMAIN-CONTAINING PROTEIN"/>
    <property type="match status" value="1"/>
</dbReference>
<evidence type="ECO:0000256" key="1">
    <source>
        <dbReference type="SAM" id="MobiDB-lite"/>
    </source>
</evidence>
<dbReference type="PANTHER" id="PTHR48253">
    <property type="match status" value="1"/>
</dbReference>
<dbReference type="EMBL" id="JBBPBN010000022">
    <property type="protein sequence ID" value="KAK9013477.1"/>
    <property type="molecule type" value="Genomic_DNA"/>
</dbReference>
<organism evidence="3 4">
    <name type="scientific">Hibiscus sabdariffa</name>
    <name type="common">roselle</name>
    <dbReference type="NCBI Taxonomy" id="183260"/>
    <lineage>
        <taxon>Eukaryota</taxon>
        <taxon>Viridiplantae</taxon>
        <taxon>Streptophyta</taxon>
        <taxon>Embryophyta</taxon>
        <taxon>Tracheophyta</taxon>
        <taxon>Spermatophyta</taxon>
        <taxon>Magnoliopsida</taxon>
        <taxon>eudicotyledons</taxon>
        <taxon>Gunneridae</taxon>
        <taxon>Pentapetalae</taxon>
        <taxon>rosids</taxon>
        <taxon>malvids</taxon>
        <taxon>Malvales</taxon>
        <taxon>Malvaceae</taxon>
        <taxon>Malvoideae</taxon>
        <taxon>Hibiscus</taxon>
    </lineage>
</organism>
<evidence type="ECO:0000313" key="3">
    <source>
        <dbReference type="EMBL" id="KAK9013477.1"/>
    </source>
</evidence>
<feature type="region of interest" description="Disordered" evidence="1">
    <location>
        <begin position="199"/>
        <end position="227"/>
    </location>
</feature>
<protein>
    <recommendedName>
        <fullName evidence="2">Isopenicillin N synthase-like Fe(2+) 2OG dioxygenase domain-containing protein</fullName>
    </recommendedName>
</protein>
<sequence>MEGSEMLQLYEIQYSDLMLLSSSSSPCSHYQEKMVMENLGPMGPGLLAVTDVPGASLLRRKLLPLARKLALLCPEDRKRILRDHNLGSDVPLKNPDRNVSSFAMQLKYDQVPESIESKPSHENENMDGIGGFEDDGFDNLEHMFNALGFCMMEIGLCLARICDRHIGGKELEQSLLESCAAKGRLIHYHSMVDSIVLRKAGQRKGSSKSNNHARRKENLSKSSNLETNGNEVRSCEIHSSLWQQWHYDYGIFTVLTDPMFIQSSHQATEESKLSISSDQECASPSGHSYLQVFHPNKNKVLMVKSSPESFIVQVGESADILSKGKLRSTLHCVQRPARLENLSRETFVVFLQPAWSKTFSISDYPMEHCNTRVQPLEQAEENDVSDQDQNALTLEIQKIVPPLSARLKDGMTFAEFSRETTKQYYGGSGLQSNK</sequence>
<evidence type="ECO:0000313" key="4">
    <source>
        <dbReference type="Proteomes" id="UP001396334"/>
    </source>
</evidence>
<feature type="domain" description="Isopenicillin N synthase-like Fe(2+) 2OG dioxygenase" evidence="2">
    <location>
        <begin position="287"/>
        <end position="348"/>
    </location>
</feature>
<dbReference type="InterPro" id="IPR027443">
    <property type="entry name" value="IPNS-like_sf"/>
</dbReference>
<accession>A0ABR2RLA6</accession>
<dbReference type="Pfam" id="PF03171">
    <property type="entry name" value="2OG-FeII_Oxy"/>
    <property type="match status" value="1"/>
</dbReference>
<name>A0ABR2RLA6_9ROSI</name>
<gene>
    <name evidence="3" type="ORF">V6N11_041484</name>
</gene>
<reference evidence="3 4" key="1">
    <citation type="journal article" date="2024" name="G3 (Bethesda)">
        <title>Genome assembly of Hibiscus sabdariffa L. provides insights into metabolisms of medicinal natural products.</title>
        <authorList>
            <person name="Kim T."/>
        </authorList>
    </citation>
    <scope>NUCLEOTIDE SEQUENCE [LARGE SCALE GENOMIC DNA]</scope>
    <source>
        <strain evidence="3">TK-2024</strain>
        <tissue evidence="3">Old leaves</tissue>
    </source>
</reference>
<proteinExistence type="predicted"/>
<evidence type="ECO:0000259" key="2">
    <source>
        <dbReference type="Pfam" id="PF03171"/>
    </source>
</evidence>
<dbReference type="Proteomes" id="UP001396334">
    <property type="component" value="Unassembled WGS sequence"/>
</dbReference>
<dbReference type="Gene3D" id="2.60.120.330">
    <property type="entry name" value="B-lactam Antibiotic, Isopenicillin N Synthase, Chain"/>
    <property type="match status" value="1"/>
</dbReference>
<dbReference type="InterPro" id="IPR044861">
    <property type="entry name" value="IPNS-like_FE2OG_OXY"/>
</dbReference>